<reference evidence="1 2" key="1">
    <citation type="journal article" date="2023" name="Science">
        <title>Complex scaffold remodeling in plant triterpene biosynthesis.</title>
        <authorList>
            <person name="De La Pena R."/>
            <person name="Hodgson H."/>
            <person name="Liu J.C."/>
            <person name="Stephenson M.J."/>
            <person name="Martin A.C."/>
            <person name="Owen C."/>
            <person name="Harkess A."/>
            <person name="Leebens-Mack J."/>
            <person name="Jimenez L.E."/>
            <person name="Osbourn A."/>
            <person name="Sattely E.S."/>
        </authorList>
    </citation>
    <scope>NUCLEOTIDE SEQUENCE [LARGE SCALE GENOMIC DNA]</scope>
    <source>
        <strain evidence="2">cv. JPN11</strain>
        <tissue evidence="1">Leaf</tissue>
    </source>
</reference>
<gene>
    <name evidence="1" type="ORF">OWV82_012603</name>
</gene>
<sequence>MASPGKSPENPQETGGSSNVGGGFSPEHPTVPAESENVSPTPQRQVEGGDTSLKVEQAAVAGEVAVTQTPATENVEIPAELPAELPAEQGPHRKRERTETAGASASGERKQKKKGELVEIPSKSPSCYVCGREFQSWKAVFGHMRAHKVGEERAASGAFPPPVFTPPGRSPEREQKALQEQLVPALLDIAQVLTRTQESATGSASAPPGGEQQIDLNVTQEASPAASAPASPGKGGTNFDLNRPPPDNGGDDEGNAGGTS</sequence>
<evidence type="ECO:0000313" key="1">
    <source>
        <dbReference type="EMBL" id="KAJ4714068.1"/>
    </source>
</evidence>
<name>A0ACC1XSY7_MELAZ</name>
<comment type="caution">
    <text evidence="1">The sequence shown here is derived from an EMBL/GenBank/DDBJ whole genome shotgun (WGS) entry which is preliminary data.</text>
</comment>
<evidence type="ECO:0000313" key="2">
    <source>
        <dbReference type="Proteomes" id="UP001164539"/>
    </source>
</evidence>
<dbReference type="EMBL" id="CM051400">
    <property type="protein sequence ID" value="KAJ4714068.1"/>
    <property type="molecule type" value="Genomic_DNA"/>
</dbReference>
<dbReference type="Proteomes" id="UP001164539">
    <property type="component" value="Chromosome 7"/>
</dbReference>
<proteinExistence type="predicted"/>
<keyword evidence="2" id="KW-1185">Reference proteome</keyword>
<protein>
    <submittedName>
        <fullName evidence="1">Zinc finger (C2H2 type) family protein</fullName>
    </submittedName>
</protein>
<organism evidence="1 2">
    <name type="scientific">Melia azedarach</name>
    <name type="common">Chinaberry tree</name>
    <dbReference type="NCBI Taxonomy" id="155640"/>
    <lineage>
        <taxon>Eukaryota</taxon>
        <taxon>Viridiplantae</taxon>
        <taxon>Streptophyta</taxon>
        <taxon>Embryophyta</taxon>
        <taxon>Tracheophyta</taxon>
        <taxon>Spermatophyta</taxon>
        <taxon>Magnoliopsida</taxon>
        <taxon>eudicotyledons</taxon>
        <taxon>Gunneridae</taxon>
        <taxon>Pentapetalae</taxon>
        <taxon>rosids</taxon>
        <taxon>malvids</taxon>
        <taxon>Sapindales</taxon>
        <taxon>Meliaceae</taxon>
        <taxon>Melia</taxon>
    </lineage>
</organism>
<accession>A0ACC1XSY7</accession>